<dbReference type="PANTHER" id="PTHR33643">
    <property type="entry name" value="UREASE ACCESSORY PROTEIN D"/>
    <property type="match status" value="1"/>
</dbReference>
<dbReference type="Proteomes" id="UP000239263">
    <property type="component" value="Unassembled WGS sequence"/>
</dbReference>
<gene>
    <name evidence="4" type="primary">ureD</name>
    <name evidence="5" type="ORF">BTO22_02725</name>
</gene>
<reference evidence="5 6" key="1">
    <citation type="submission" date="2016-12" db="EMBL/GenBank/DDBJ databases">
        <title>Diversity of luminous bacteria.</title>
        <authorList>
            <person name="Yoshizawa S."/>
            <person name="Kogure K."/>
        </authorList>
    </citation>
    <scope>NUCLEOTIDE SEQUENCE [LARGE SCALE GENOMIC DNA]</scope>
    <source>
        <strain evidence="5 6">ATCC 33715</strain>
    </source>
</reference>
<dbReference type="GO" id="GO:0005737">
    <property type="term" value="C:cytoplasm"/>
    <property type="evidence" value="ECO:0007669"/>
    <property type="project" value="UniProtKB-SubCell"/>
</dbReference>
<dbReference type="Pfam" id="PF01774">
    <property type="entry name" value="UreD"/>
    <property type="match status" value="1"/>
</dbReference>
<dbReference type="GO" id="GO:0016151">
    <property type="term" value="F:nickel cation binding"/>
    <property type="evidence" value="ECO:0007669"/>
    <property type="project" value="UniProtKB-UniRule"/>
</dbReference>
<accession>A0A2S7XB18</accession>
<evidence type="ECO:0000313" key="6">
    <source>
        <dbReference type="Proteomes" id="UP000239263"/>
    </source>
</evidence>
<keyword evidence="3 4" id="KW-0143">Chaperone</keyword>
<dbReference type="InterPro" id="IPR002669">
    <property type="entry name" value="UreD"/>
</dbReference>
<sequence>MSEINTSPSGWLADISLFYEKRGSNTKLVHREQVGPLMVQRPFYPEVGIAHTYLLHPPGGVVGGDQLNINIHVAPEAHSLITTPGATKFYRSSGATSTQTQRLNVDDTGFLEWLPQENIFFPNGQARLNTQITLHKNAHFIGWEMNCFGRPVLNEIFENGMVTGRTNIKIDDKLILSESMYIDSLDETKHAAGMRDYPMLGNLFIYPASEGLEDKLRILIDEHFHEQTGLFGNSDPICGITQIDGLLVIRYLGYQTEPMMACFSTLWQHTRQDWLGTLPEVPRIWAT</sequence>
<dbReference type="AlphaFoldDB" id="A0A2S7XB18"/>
<evidence type="ECO:0000313" key="5">
    <source>
        <dbReference type="EMBL" id="PQJ88551.1"/>
    </source>
</evidence>
<comment type="function">
    <text evidence="4">Required for maturation of urease via the functional incorporation of the urease nickel metallocenter.</text>
</comment>
<keyword evidence="2 4" id="KW-0996">Nickel insertion</keyword>
<evidence type="ECO:0000256" key="2">
    <source>
        <dbReference type="ARBA" id="ARBA00022988"/>
    </source>
</evidence>
<dbReference type="RefSeq" id="WP_105054178.1">
    <property type="nucleotide sequence ID" value="NZ_CAWNRT010000001.1"/>
</dbReference>
<dbReference type="HAMAP" id="MF_01384">
    <property type="entry name" value="UreD"/>
    <property type="match status" value="1"/>
</dbReference>
<protein>
    <recommendedName>
        <fullName evidence="4">Urease accessory protein UreD</fullName>
    </recommendedName>
</protein>
<comment type="caution">
    <text evidence="5">The sequence shown here is derived from an EMBL/GenBank/DDBJ whole genome shotgun (WGS) entry which is preliminary data.</text>
</comment>
<name>A0A2S7XB18_9GAMM</name>
<proteinExistence type="inferred from homology"/>
<evidence type="ECO:0000256" key="3">
    <source>
        <dbReference type="ARBA" id="ARBA00023186"/>
    </source>
</evidence>
<evidence type="ECO:0000256" key="1">
    <source>
        <dbReference type="ARBA" id="ARBA00007177"/>
    </source>
</evidence>
<comment type="similarity">
    <text evidence="1 4">Belongs to the UreD family.</text>
</comment>
<dbReference type="EMBL" id="MSCO01000001">
    <property type="protein sequence ID" value="PQJ88551.1"/>
    <property type="molecule type" value="Genomic_DNA"/>
</dbReference>
<comment type="subcellular location">
    <subcellularLocation>
        <location evidence="4">Cytoplasm</location>
    </subcellularLocation>
</comment>
<dbReference type="PANTHER" id="PTHR33643:SF1">
    <property type="entry name" value="UREASE ACCESSORY PROTEIN D"/>
    <property type="match status" value="1"/>
</dbReference>
<keyword evidence="4" id="KW-0963">Cytoplasm</keyword>
<comment type="subunit">
    <text evidence="4">UreD, UreF and UreG form a complex that acts as a GTP-hydrolysis-dependent molecular chaperone, activating the urease apoprotein by helping to assemble the nickel containing metallocenter of UreC. The UreE protein probably delivers the nickel.</text>
</comment>
<organism evidence="5 6">
    <name type="scientific">Aliivibrio sifiae</name>
    <dbReference type="NCBI Taxonomy" id="566293"/>
    <lineage>
        <taxon>Bacteria</taxon>
        <taxon>Pseudomonadati</taxon>
        <taxon>Pseudomonadota</taxon>
        <taxon>Gammaproteobacteria</taxon>
        <taxon>Vibrionales</taxon>
        <taxon>Vibrionaceae</taxon>
        <taxon>Aliivibrio</taxon>
    </lineage>
</organism>
<dbReference type="OrthoDB" id="9798842at2"/>
<evidence type="ECO:0000256" key="4">
    <source>
        <dbReference type="HAMAP-Rule" id="MF_01384"/>
    </source>
</evidence>